<feature type="region of interest" description="Interaction with DNA" evidence="10">
    <location>
        <begin position="159"/>
        <end position="164"/>
    </location>
</feature>
<evidence type="ECO:0000256" key="9">
    <source>
        <dbReference type="ARBA" id="ARBA00023235"/>
    </source>
</evidence>
<dbReference type="InterPro" id="IPR013825">
    <property type="entry name" value="Topo_IA_cen_sub2"/>
</dbReference>
<evidence type="ECO:0000256" key="11">
    <source>
        <dbReference type="SAM" id="MobiDB-lite"/>
    </source>
</evidence>
<feature type="site" description="Interaction with DNA" evidence="10">
    <location>
        <position position="135"/>
    </location>
</feature>
<dbReference type="Pfam" id="PF01396">
    <property type="entry name" value="Zn_ribbon_Top1"/>
    <property type="match status" value="2"/>
</dbReference>
<dbReference type="SMART" id="SM00437">
    <property type="entry name" value="TOP1Ac"/>
    <property type="match status" value="1"/>
</dbReference>
<dbReference type="Gene3D" id="3.40.50.140">
    <property type="match status" value="1"/>
</dbReference>
<keyword evidence="3" id="KW-0479">Metal-binding</keyword>
<dbReference type="InterPro" id="IPR013497">
    <property type="entry name" value="Topo_IA_cen"/>
</dbReference>
<dbReference type="PATRIC" id="fig|1461581.3.peg.1309"/>
<evidence type="ECO:0000256" key="3">
    <source>
        <dbReference type="ARBA" id="ARBA00022723"/>
    </source>
</evidence>
<keyword evidence="8 10" id="KW-0238">DNA-binding</keyword>
<dbReference type="NCBIfam" id="TIGR01051">
    <property type="entry name" value="topA_bact"/>
    <property type="match status" value="1"/>
</dbReference>
<keyword evidence="9 10" id="KW-0413">Isomerase</keyword>
<evidence type="ECO:0000259" key="12">
    <source>
        <dbReference type="PROSITE" id="PS50880"/>
    </source>
</evidence>
<comment type="subunit">
    <text evidence="10">Monomer.</text>
</comment>
<dbReference type="InterPro" id="IPR005733">
    <property type="entry name" value="TopoI_bac-type"/>
</dbReference>
<dbReference type="InterPro" id="IPR013498">
    <property type="entry name" value="Topo_IA_Znf"/>
</dbReference>
<dbReference type="Gene3D" id="2.70.20.10">
    <property type="entry name" value="Topoisomerase I, domain 3"/>
    <property type="match status" value="1"/>
</dbReference>
<proteinExistence type="inferred from homology"/>
<protein>
    <recommendedName>
        <fullName evidence="10">DNA topoisomerase 1</fullName>
        <ecNumber evidence="10">5.6.2.1</ecNumber>
    </recommendedName>
    <alternativeName>
        <fullName evidence="10">DNA topoisomerase I</fullName>
    </alternativeName>
</protein>
<dbReference type="PROSITE" id="PS00396">
    <property type="entry name" value="TOPO_IA_1"/>
    <property type="match status" value="1"/>
</dbReference>
<accession>A0A078MH88</accession>
<feature type="domain" description="Toprim" evidence="12">
    <location>
        <begin position="2"/>
        <end position="111"/>
    </location>
</feature>
<dbReference type="GO" id="GO:0006265">
    <property type="term" value="P:DNA topological change"/>
    <property type="evidence" value="ECO:0007669"/>
    <property type="project" value="UniProtKB-UniRule"/>
</dbReference>
<dbReference type="PRINTS" id="PR00417">
    <property type="entry name" value="PRTPISMRASEI"/>
</dbReference>
<dbReference type="GO" id="GO:0008270">
    <property type="term" value="F:zinc ion binding"/>
    <property type="evidence" value="ECO:0007669"/>
    <property type="project" value="UniProtKB-KW"/>
</dbReference>
<dbReference type="PANTHER" id="PTHR42785">
    <property type="entry name" value="DNA TOPOISOMERASE, TYPE IA, CORE"/>
    <property type="match status" value="1"/>
</dbReference>
<dbReference type="InterPro" id="IPR023405">
    <property type="entry name" value="Topo_IA_core_domain"/>
</dbReference>
<evidence type="ECO:0000256" key="4">
    <source>
        <dbReference type="ARBA" id="ARBA00022771"/>
    </source>
</evidence>
<keyword evidence="6" id="KW-0460">Magnesium</keyword>
<evidence type="ECO:0000256" key="6">
    <source>
        <dbReference type="ARBA" id="ARBA00022842"/>
    </source>
</evidence>
<name>A0A078MH88_9PSED</name>
<evidence type="ECO:0000256" key="10">
    <source>
        <dbReference type="HAMAP-Rule" id="MF_00952"/>
    </source>
</evidence>
<feature type="domain" description="Topo IA-type catalytic" evidence="13">
    <location>
        <begin position="125"/>
        <end position="552"/>
    </location>
</feature>
<feature type="region of interest" description="Disordered" evidence="11">
    <location>
        <begin position="601"/>
        <end position="622"/>
    </location>
</feature>
<dbReference type="SMART" id="SM00436">
    <property type="entry name" value="TOP1Bc"/>
    <property type="match status" value="1"/>
</dbReference>
<evidence type="ECO:0000256" key="2">
    <source>
        <dbReference type="ARBA" id="ARBA00009446"/>
    </source>
</evidence>
<evidence type="ECO:0000256" key="1">
    <source>
        <dbReference type="ARBA" id="ARBA00000213"/>
    </source>
</evidence>
<dbReference type="InterPro" id="IPR003601">
    <property type="entry name" value="Topo_IA_2"/>
</dbReference>
<dbReference type="EC" id="5.6.2.1" evidence="10"/>
<dbReference type="InterPro" id="IPR034149">
    <property type="entry name" value="TOPRIM_TopoI"/>
</dbReference>
<evidence type="ECO:0000313" key="14">
    <source>
        <dbReference type="EMBL" id="CEA04061.1"/>
    </source>
</evidence>
<dbReference type="InterPro" id="IPR013826">
    <property type="entry name" value="Topo_IA_cen_sub3"/>
</dbReference>
<dbReference type="AlphaFoldDB" id="A0A078MH88"/>
<dbReference type="PANTHER" id="PTHR42785:SF1">
    <property type="entry name" value="DNA TOPOISOMERASE"/>
    <property type="match status" value="1"/>
</dbReference>
<dbReference type="CDD" id="cd00186">
    <property type="entry name" value="TOP1Ac"/>
    <property type="match status" value="1"/>
</dbReference>
<feature type="site" description="Interaction with DNA" evidence="10">
    <location>
        <position position="139"/>
    </location>
</feature>
<dbReference type="GO" id="GO:0005694">
    <property type="term" value="C:chromosome"/>
    <property type="evidence" value="ECO:0007669"/>
    <property type="project" value="InterPro"/>
</dbReference>
<comment type="caution">
    <text evidence="10">Lacks conserved residue(s) required for the propagation of feature annotation.</text>
</comment>
<comment type="function">
    <text evidence="10">Releases the supercoiling and torsional tension of DNA, which is introduced during the DNA replication and transcription, by transiently cleaving and rejoining one strand of the DNA duplex. Introduces a single-strand break via transesterification at a target site in duplex DNA. The scissile phosphodiester is attacked by the catalytic tyrosine of the enzyme, resulting in the formation of a DNA-(5'-phosphotyrosyl)-enzyme intermediate and the expulsion of a 3'-OH DNA strand. The free DNA strand then undergoes passage around the unbroken strand, thus removing DNA supercoils. Finally, in the religation step, the DNA 3'-OH attacks the covalent intermediate to expel the active-site tyrosine and restore the DNA phosphodiester backbone.</text>
</comment>
<dbReference type="CDD" id="cd03363">
    <property type="entry name" value="TOPRIM_TopoIA_TopoI"/>
    <property type="match status" value="1"/>
</dbReference>
<keyword evidence="5" id="KW-0862">Zinc</keyword>
<dbReference type="PROSITE" id="PS52039">
    <property type="entry name" value="TOPO_IA_2"/>
    <property type="match status" value="1"/>
</dbReference>
<dbReference type="InterPro" id="IPR006171">
    <property type="entry name" value="TOPRIM_dom"/>
</dbReference>
<dbReference type="InterPro" id="IPR028612">
    <property type="entry name" value="Topoisom_1_IA"/>
</dbReference>
<dbReference type="PROSITE" id="PS50880">
    <property type="entry name" value="TOPRIM"/>
    <property type="match status" value="1"/>
</dbReference>
<comment type="catalytic activity">
    <reaction evidence="1 10">
        <text>ATP-independent breakage of single-stranded DNA, followed by passage and rejoining.</text>
        <dbReference type="EC" id="5.6.2.1"/>
    </reaction>
</comment>
<dbReference type="EMBL" id="LM997413">
    <property type="protein sequence ID" value="CEA04061.1"/>
    <property type="molecule type" value="Genomic_DNA"/>
</dbReference>
<dbReference type="InterPro" id="IPR013824">
    <property type="entry name" value="Topo_IA_cen_sub1"/>
</dbReference>
<evidence type="ECO:0000256" key="7">
    <source>
        <dbReference type="ARBA" id="ARBA00023029"/>
    </source>
</evidence>
<dbReference type="Pfam" id="PF01131">
    <property type="entry name" value="Topoisom_bac"/>
    <property type="match status" value="1"/>
</dbReference>
<sequence>MTTLVIVESPGKIKKISSILGRGYKVVASVGHVRDLPGRELGVDPASFKPTYVPTDRGKGVLAKLRKEVAAADQVILATDPDREGEAIAWHLADALRLKQPKRITFTAITKDKIREALSQVRAIDHDRVRAQEARRVLDRLVGYKVSPALSNSAGHALSAGRVQSPAVRLVVDREREIANFKAVTHFGVELSLPIPGHWPDNPKALWRAQWDTRPHLLKGEEYLLDRALAERVAQVRDVQVARFENAYANRAPAAPFTTSTLQQEAGKRLKMKPKRVMGLAQKLYEQGAITYHRTDNPNLDAAGIEAIRAYALSAGLQLAEKQRSWKAKEGAQEGHEAIRPADVAALQAGEDASQQALYELIWRRAVASQLADARYAVRKVLLTGDAEGLPVRFIGRGRKLVDPGWMRVYGQDDPEDGAQAEPVNPIPWLDVGKNIQAVDAGVLDKVTKPPVRFKQSTLVAELERQGIGRPSTYAAILENITGRVYLLEDSKGFLSPSPTGELIRDALVGTFAFANLDFTRELEDQLDLIAEGRMTYDQVISQTWALLDKELGGLRQNQISLPAAEHACPQCGSALRRRKGSKGFFWGCSGYPECKTALPDGKGKPGKARARTPQPEPSAHACPKCTKPLLHRIGTGRKGAYDFWACSGFPKCKASFENANGAPATG</sequence>
<evidence type="ECO:0000256" key="5">
    <source>
        <dbReference type="ARBA" id="ARBA00022833"/>
    </source>
</evidence>
<dbReference type="RefSeq" id="WP_044498954.1">
    <property type="nucleotide sequence ID" value="NZ_LK391969.1"/>
</dbReference>
<dbReference type="Pfam" id="PF01751">
    <property type="entry name" value="Toprim"/>
    <property type="match status" value="1"/>
</dbReference>
<feature type="site" description="Interaction with DNA" evidence="10">
    <location>
        <position position="294"/>
    </location>
</feature>
<keyword evidence="7 10" id="KW-0799">Topoisomerase</keyword>
<evidence type="ECO:0000256" key="8">
    <source>
        <dbReference type="ARBA" id="ARBA00023125"/>
    </source>
</evidence>
<organism evidence="14">
    <name type="scientific">Pseudomonas saudimassiliensis</name>
    <dbReference type="NCBI Taxonomy" id="1461581"/>
    <lineage>
        <taxon>Bacteria</taxon>
        <taxon>Pseudomonadati</taxon>
        <taxon>Pseudomonadota</taxon>
        <taxon>Gammaproteobacteria</taxon>
        <taxon>Pseudomonadales</taxon>
        <taxon>Pseudomonadaceae</taxon>
        <taxon>Pseudomonas</taxon>
    </lineage>
</organism>
<keyword evidence="4" id="KW-0863">Zinc-finger</keyword>
<dbReference type="Gene3D" id="3.30.65.10">
    <property type="entry name" value="Bacterial Topoisomerase I, domain 1"/>
    <property type="match status" value="2"/>
</dbReference>
<dbReference type="GO" id="GO:0003677">
    <property type="term" value="F:DNA binding"/>
    <property type="evidence" value="ECO:0007669"/>
    <property type="project" value="UniProtKB-KW"/>
</dbReference>
<dbReference type="Gene3D" id="1.10.460.10">
    <property type="entry name" value="Topoisomerase I, domain 2"/>
    <property type="match status" value="1"/>
</dbReference>
<dbReference type="Gene3D" id="1.10.290.10">
    <property type="entry name" value="Topoisomerase I, domain 4"/>
    <property type="match status" value="1"/>
</dbReference>
<dbReference type="SMART" id="SM00493">
    <property type="entry name" value="TOPRIM"/>
    <property type="match status" value="1"/>
</dbReference>
<dbReference type="EMBL" id="LK391969">
    <property type="protein sequence ID" value="CEF26402.1"/>
    <property type="molecule type" value="Genomic_DNA"/>
</dbReference>
<dbReference type="OrthoDB" id="9804262at2"/>
<feature type="site" description="Interaction with DNA" evidence="10">
    <location>
        <position position="136"/>
    </location>
</feature>
<feature type="site" description="Interaction with DNA" evidence="10">
    <location>
        <position position="32"/>
    </location>
</feature>
<feature type="active site" description="O-(5'-phospho-DNA)-tyrosine intermediate" evidence="10">
    <location>
        <position position="292"/>
    </location>
</feature>
<dbReference type="GO" id="GO:0003917">
    <property type="term" value="F:DNA topoisomerase type I (single strand cut, ATP-independent) activity"/>
    <property type="evidence" value="ECO:0007669"/>
    <property type="project" value="UniProtKB-UniRule"/>
</dbReference>
<evidence type="ECO:0000259" key="13">
    <source>
        <dbReference type="PROSITE" id="PS52039"/>
    </source>
</evidence>
<dbReference type="InterPro" id="IPR023406">
    <property type="entry name" value="Topo_IA_AS"/>
</dbReference>
<dbReference type="HAMAP" id="MF_00952">
    <property type="entry name" value="Topoisom_1_prok"/>
    <property type="match status" value="1"/>
</dbReference>
<dbReference type="InterPro" id="IPR000380">
    <property type="entry name" value="Topo_IA"/>
</dbReference>
<gene>
    <name evidence="14" type="primary">topA_2</name>
    <name evidence="10" type="synonym">topA</name>
    <name evidence="14" type="ORF">BN1049_01331</name>
</gene>
<dbReference type="InterPro" id="IPR003602">
    <property type="entry name" value="Topo_IA_DNA-bd_dom"/>
</dbReference>
<comment type="similarity">
    <text evidence="2 10">Belongs to the type IA topoisomerase family.</text>
</comment>
<dbReference type="SUPFAM" id="SSF57783">
    <property type="entry name" value="Zinc beta-ribbon"/>
    <property type="match status" value="1"/>
</dbReference>
<feature type="site" description="Interaction with DNA" evidence="10">
    <location>
        <position position="484"/>
    </location>
</feature>
<reference evidence="14" key="1">
    <citation type="submission" date="2014-07" db="EMBL/GenBank/DDBJ databases">
        <authorList>
            <person name="Urmite Genomes Urmite Genomes"/>
        </authorList>
    </citation>
    <scope>NUCLEOTIDE SEQUENCE</scope>
    <source>
        <strain evidence="14">12M76_air</strain>
    </source>
</reference>
<dbReference type="SUPFAM" id="SSF56712">
    <property type="entry name" value="Prokaryotic type I DNA topoisomerase"/>
    <property type="match status" value="1"/>
</dbReference>
<feature type="site" description="Interaction with DNA" evidence="10">
    <location>
        <position position="144"/>
    </location>
</feature>